<dbReference type="Proteomes" id="UP000824265">
    <property type="component" value="Unassembled WGS sequence"/>
</dbReference>
<dbReference type="AlphaFoldDB" id="A0A9D1R7R8"/>
<dbReference type="EMBL" id="DXGH01000073">
    <property type="protein sequence ID" value="HIW82622.1"/>
    <property type="molecule type" value="Genomic_DNA"/>
</dbReference>
<reference evidence="1" key="2">
    <citation type="submission" date="2021-04" db="EMBL/GenBank/DDBJ databases">
        <authorList>
            <person name="Gilroy R."/>
        </authorList>
    </citation>
    <scope>NUCLEOTIDE SEQUENCE</scope>
    <source>
        <strain evidence="1">CHK195-6426</strain>
    </source>
</reference>
<sequence>MSRQPTIIKVRRGINGFKYSACDKDGYFIRNFEKLSDVRRHWSLEIKWGQVVLIRELDKMPDVSKIEAAKAAVKSILMAYAKKRGR</sequence>
<comment type="caution">
    <text evidence="1">The sequence shown here is derived from an EMBL/GenBank/DDBJ whole genome shotgun (WGS) entry which is preliminary data.</text>
</comment>
<name>A0A9D1R7R8_9FIRM</name>
<accession>A0A9D1R7R8</accession>
<evidence type="ECO:0000313" key="2">
    <source>
        <dbReference type="Proteomes" id="UP000824265"/>
    </source>
</evidence>
<reference evidence="1" key="1">
    <citation type="journal article" date="2021" name="PeerJ">
        <title>Extensive microbial diversity within the chicken gut microbiome revealed by metagenomics and culture.</title>
        <authorList>
            <person name="Gilroy R."/>
            <person name="Ravi A."/>
            <person name="Getino M."/>
            <person name="Pursley I."/>
            <person name="Horton D.L."/>
            <person name="Alikhan N.F."/>
            <person name="Baker D."/>
            <person name="Gharbi K."/>
            <person name="Hall N."/>
            <person name="Watson M."/>
            <person name="Adriaenssens E.M."/>
            <person name="Foster-Nyarko E."/>
            <person name="Jarju S."/>
            <person name="Secka A."/>
            <person name="Antonio M."/>
            <person name="Oren A."/>
            <person name="Chaudhuri R.R."/>
            <person name="La Ragione R."/>
            <person name="Hildebrand F."/>
            <person name="Pallen M.J."/>
        </authorList>
    </citation>
    <scope>NUCLEOTIDE SEQUENCE</scope>
    <source>
        <strain evidence="1">CHK195-6426</strain>
    </source>
</reference>
<organism evidence="1 2">
    <name type="scientific">Candidatus Acetatifactor stercoripullorum</name>
    <dbReference type="NCBI Taxonomy" id="2838414"/>
    <lineage>
        <taxon>Bacteria</taxon>
        <taxon>Bacillati</taxon>
        <taxon>Bacillota</taxon>
        <taxon>Clostridia</taxon>
        <taxon>Lachnospirales</taxon>
        <taxon>Lachnospiraceae</taxon>
        <taxon>Acetatifactor</taxon>
    </lineage>
</organism>
<proteinExistence type="predicted"/>
<gene>
    <name evidence="1" type="ORF">H9742_14060</name>
</gene>
<protein>
    <submittedName>
        <fullName evidence="1">Uncharacterized protein</fullName>
    </submittedName>
</protein>
<evidence type="ECO:0000313" key="1">
    <source>
        <dbReference type="EMBL" id="HIW82622.1"/>
    </source>
</evidence>